<evidence type="ECO:0000259" key="5">
    <source>
        <dbReference type="PROSITE" id="PS51005"/>
    </source>
</evidence>
<protein>
    <recommendedName>
        <fullName evidence="5">NAC domain-containing protein</fullName>
    </recommendedName>
</protein>
<evidence type="ECO:0000313" key="7">
    <source>
        <dbReference type="Proteomes" id="UP001642260"/>
    </source>
</evidence>
<sequence length="158" mass="18554">MEDHSIISQEDMEDHFALLSQDYMEEDHVVTSEEEDQMDPEDEVIISYYLNMMINNRKSWPKHFLQDEKANVYNTNPSSSFFYTPSSDYYFIFVKNRRNSCGGSESGCWRTMARDKLIKNEETGRILGFKKILMYCEKGEETIRGRDHVGHGGVQARR</sequence>
<accession>A0ABC8KZX6</accession>
<keyword evidence="1" id="KW-0805">Transcription regulation</keyword>
<name>A0ABC8KZX6_ERUVS</name>
<keyword evidence="7" id="KW-1185">Reference proteome</keyword>
<dbReference type="PROSITE" id="PS51005">
    <property type="entry name" value="NAC"/>
    <property type="match status" value="1"/>
</dbReference>
<dbReference type="EMBL" id="CAKOAT010375154">
    <property type="protein sequence ID" value="CAH8363998.1"/>
    <property type="molecule type" value="Genomic_DNA"/>
</dbReference>
<organism evidence="6 7">
    <name type="scientific">Eruca vesicaria subsp. sativa</name>
    <name type="common">Garden rocket</name>
    <name type="synonym">Eruca sativa</name>
    <dbReference type="NCBI Taxonomy" id="29727"/>
    <lineage>
        <taxon>Eukaryota</taxon>
        <taxon>Viridiplantae</taxon>
        <taxon>Streptophyta</taxon>
        <taxon>Embryophyta</taxon>
        <taxon>Tracheophyta</taxon>
        <taxon>Spermatophyta</taxon>
        <taxon>Magnoliopsida</taxon>
        <taxon>eudicotyledons</taxon>
        <taxon>Gunneridae</taxon>
        <taxon>Pentapetalae</taxon>
        <taxon>rosids</taxon>
        <taxon>malvids</taxon>
        <taxon>Brassicales</taxon>
        <taxon>Brassicaceae</taxon>
        <taxon>Brassiceae</taxon>
        <taxon>Eruca</taxon>
    </lineage>
</organism>
<dbReference type="Pfam" id="PF02365">
    <property type="entry name" value="NAM"/>
    <property type="match status" value="1"/>
</dbReference>
<dbReference type="Gene3D" id="2.170.150.80">
    <property type="entry name" value="NAC domain"/>
    <property type="match status" value="1"/>
</dbReference>
<comment type="caution">
    <text evidence="6">The sequence shown here is derived from an EMBL/GenBank/DDBJ whole genome shotgun (WGS) entry which is preliminary data.</text>
</comment>
<evidence type="ECO:0000313" key="6">
    <source>
        <dbReference type="EMBL" id="CAH8363998.1"/>
    </source>
</evidence>
<keyword evidence="4" id="KW-0539">Nucleus</keyword>
<dbReference type="PANTHER" id="PTHR31124">
    <property type="entry name" value="APICAL MERISTEM FORMATION PROTEIN-RELATED-RELATED"/>
    <property type="match status" value="1"/>
</dbReference>
<keyword evidence="2" id="KW-0238">DNA-binding</keyword>
<evidence type="ECO:0000256" key="1">
    <source>
        <dbReference type="ARBA" id="ARBA00023015"/>
    </source>
</evidence>
<evidence type="ECO:0000256" key="3">
    <source>
        <dbReference type="ARBA" id="ARBA00023163"/>
    </source>
</evidence>
<dbReference type="GO" id="GO:0003677">
    <property type="term" value="F:DNA binding"/>
    <property type="evidence" value="ECO:0007669"/>
    <property type="project" value="UniProtKB-KW"/>
</dbReference>
<keyword evidence="3" id="KW-0804">Transcription</keyword>
<dbReference type="PANTHER" id="PTHR31124:SF8">
    <property type="entry name" value="NAC DOMAIN-CONTAINING PROTEIN"/>
    <property type="match status" value="1"/>
</dbReference>
<evidence type="ECO:0000256" key="4">
    <source>
        <dbReference type="ARBA" id="ARBA00023242"/>
    </source>
</evidence>
<dbReference type="Proteomes" id="UP001642260">
    <property type="component" value="Unassembled WGS sequence"/>
</dbReference>
<reference evidence="6 7" key="1">
    <citation type="submission" date="2022-03" db="EMBL/GenBank/DDBJ databases">
        <authorList>
            <person name="Macdonald S."/>
            <person name="Ahmed S."/>
            <person name="Newling K."/>
        </authorList>
    </citation>
    <scope>NUCLEOTIDE SEQUENCE [LARGE SCALE GENOMIC DNA]</scope>
</reference>
<evidence type="ECO:0000256" key="2">
    <source>
        <dbReference type="ARBA" id="ARBA00023125"/>
    </source>
</evidence>
<feature type="domain" description="NAC" evidence="5">
    <location>
        <begin position="32"/>
        <end position="158"/>
    </location>
</feature>
<dbReference type="InterPro" id="IPR036093">
    <property type="entry name" value="NAC_dom_sf"/>
</dbReference>
<proteinExistence type="predicted"/>
<dbReference type="SUPFAM" id="SSF101941">
    <property type="entry name" value="NAC domain"/>
    <property type="match status" value="1"/>
</dbReference>
<dbReference type="InterPro" id="IPR003441">
    <property type="entry name" value="NAC-dom"/>
</dbReference>
<dbReference type="AlphaFoldDB" id="A0ABC8KZX6"/>
<gene>
    <name evidence="6" type="ORF">ERUC_LOCUS29754</name>
</gene>